<gene>
    <name evidence="2" type="ORF">BN1211_0289</name>
</gene>
<proteinExistence type="predicted"/>
<evidence type="ECO:0000313" key="3">
    <source>
        <dbReference type="Proteomes" id="UP000038830"/>
    </source>
</evidence>
<feature type="compositionally biased region" description="Polar residues" evidence="1">
    <location>
        <begin position="7"/>
        <end position="17"/>
    </location>
</feature>
<feature type="compositionally biased region" description="Low complexity" evidence="1">
    <location>
        <begin position="248"/>
        <end position="266"/>
    </location>
</feature>
<feature type="compositionally biased region" description="Polar residues" evidence="1">
    <location>
        <begin position="137"/>
        <end position="146"/>
    </location>
</feature>
<feature type="compositionally biased region" description="Low complexity" evidence="1">
    <location>
        <begin position="154"/>
        <end position="170"/>
    </location>
</feature>
<organism evidence="2 3">
    <name type="scientific">Cyberlindnera jadinii (strain ATCC 18201 / CBS 1600 / BCRC 20928 / JCM 3617 / NBRC 0987 / NRRL Y-1542)</name>
    <name type="common">Torula yeast</name>
    <name type="synonym">Candida utilis</name>
    <dbReference type="NCBI Taxonomy" id="983966"/>
    <lineage>
        <taxon>Eukaryota</taxon>
        <taxon>Fungi</taxon>
        <taxon>Dikarya</taxon>
        <taxon>Ascomycota</taxon>
        <taxon>Saccharomycotina</taxon>
        <taxon>Saccharomycetes</taxon>
        <taxon>Phaffomycetales</taxon>
        <taxon>Phaffomycetaceae</taxon>
        <taxon>Cyberlindnera</taxon>
    </lineage>
</organism>
<evidence type="ECO:0000313" key="2">
    <source>
        <dbReference type="EMBL" id="CEP20426.1"/>
    </source>
</evidence>
<sequence>MSKKEFQQLTNSLTTQKAGPPATPIVTTNTSLMSLPVTSGANGGIRGTNSGAVGADGGSRRASCASTCSSISSQRSFYINNTQDENAILDDDIYNISSTESPTLMATSMDSNRLLPSLSTISLLSLGRDQQYQQQYMDNNSSSTCSPELKKRTTAGGSSRPGSRTTSFSSHARASFHQQRHPQMYRRASQQQVQQAQQQQITIQIPETPHFGPTSVTSSPSGFILSQQQLPASLQRQHGFPPGLNRQNSSNTTTTTTATLTNGSSSPLLYPVGNNDEVPMTPLMLSNPGI</sequence>
<feature type="compositionally biased region" description="Low complexity" evidence="1">
    <location>
        <begin position="190"/>
        <end position="200"/>
    </location>
</feature>
<dbReference type="AlphaFoldDB" id="A0A0H5BYJ6"/>
<reference evidence="3" key="1">
    <citation type="journal article" date="2015" name="J. Biotechnol.">
        <title>The structure of the Cyberlindnera jadinii genome and its relation to Candida utilis analyzed by the occurrence of single nucleotide polymorphisms.</title>
        <authorList>
            <person name="Rupp O."/>
            <person name="Brinkrolf K."/>
            <person name="Buerth C."/>
            <person name="Kunigo M."/>
            <person name="Schneider J."/>
            <person name="Jaenicke S."/>
            <person name="Goesmann A."/>
            <person name="Puehler A."/>
            <person name="Jaeger K.-E."/>
            <person name="Ernst J.F."/>
        </authorList>
    </citation>
    <scope>NUCLEOTIDE SEQUENCE [LARGE SCALE GENOMIC DNA]</scope>
    <source>
        <strain evidence="3">ATCC 18201 / CBS 1600 / BCRC 20928 / JCM 3617 / NBRC 0987 / NRRL Y-1542</strain>
    </source>
</reference>
<feature type="region of interest" description="Disordered" evidence="1">
    <location>
        <begin position="231"/>
        <end position="274"/>
    </location>
</feature>
<accession>A0A0H5BYJ6</accession>
<dbReference type="Proteomes" id="UP000038830">
    <property type="component" value="Unassembled WGS sequence"/>
</dbReference>
<dbReference type="EMBL" id="CDQK01000001">
    <property type="protein sequence ID" value="CEP20426.1"/>
    <property type="molecule type" value="Genomic_DNA"/>
</dbReference>
<feature type="region of interest" description="Disordered" evidence="1">
    <location>
        <begin position="1"/>
        <end position="25"/>
    </location>
</feature>
<feature type="region of interest" description="Disordered" evidence="1">
    <location>
        <begin position="137"/>
        <end position="200"/>
    </location>
</feature>
<protein>
    <submittedName>
        <fullName evidence="2">Uncharacterized protein</fullName>
    </submittedName>
</protein>
<name>A0A0H5BYJ6_CYBJN</name>
<evidence type="ECO:0000256" key="1">
    <source>
        <dbReference type="SAM" id="MobiDB-lite"/>
    </source>
</evidence>